<evidence type="ECO:0000313" key="2">
    <source>
        <dbReference type="Proteomes" id="UP001207468"/>
    </source>
</evidence>
<accession>A0ACC0U9H5</accession>
<proteinExistence type="predicted"/>
<protein>
    <submittedName>
        <fullName evidence="1">Uncharacterized protein</fullName>
    </submittedName>
</protein>
<dbReference type="Proteomes" id="UP001207468">
    <property type="component" value="Unassembled WGS sequence"/>
</dbReference>
<keyword evidence="2" id="KW-1185">Reference proteome</keyword>
<reference evidence="1" key="1">
    <citation type="submission" date="2021-03" db="EMBL/GenBank/DDBJ databases">
        <title>Evolutionary priming and transition to the ectomycorrhizal habit in an iconic lineage of mushroom-forming fungi: is preadaptation a requirement?</title>
        <authorList>
            <consortium name="DOE Joint Genome Institute"/>
            <person name="Looney B.P."/>
            <person name="Miyauchi S."/>
            <person name="Morin E."/>
            <person name="Drula E."/>
            <person name="Courty P.E."/>
            <person name="Chicoki N."/>
            <person name="Fauchery L."/>
            <person name="Kohler A."/>
            <person name="Kuo A."/>
            <person name="LaButti K."/>
            <person name="Pangilinan J."/>
            <person name="Lipzen A."/>
            <person name="Riley R."/>
            <person name="Andreopoulos W."/>
            <person name="He G."/>
            <person name="Johnson J."/>
            <person name="Barry K.W."/>
            <person name="Grigoriev I.V."/>
            <person name="Nagy L."/>
            <person name="Hibbett D."/>
            <person name="Henrissat B."/>
            <person name="Matheny P.B."/>
            <person name="Labbe J."/>
            <person name="Martin A.F."/>
        </authorList>
    </citation>
    <scope>NUCLEOTIDE SEQUENCE</scope>
    <source>
        <strain evidence="1">BPL698</strain>
    </source>
</reference>
<gene>
    <name evidence="1" type="ORF">F5148DRAFT_1198870</name>
</gene>
<organism evidence="1 2">
    <name type="scientific">Russula earlei</name>
    <dbReference type="NCBI Taxonomy" id="71964"/>
    <lineage>
        <taxon>Eukaryota</taxon>
        <taxon>Fungi</taxon>
        <taxon>Dikarya</taxon>
        <taxon>Basidiomycota</taxon>
        <taxon>Agaricomycotina</taxon>
        <taxon>Agaricomycetes</taxon>
        <taxon>Russulales</taxon>
        <taxon>Russulaceae</taxon>
        <taxon>Russula</taxon>
    </lineage>
</organism>
<sequence length="197" mass="21848">MPSLETVPLENVAVLAKFARKYQVDALEKRITQNLKDNMELDPIGVYSIAIAYGYKDVGITAARSCLRLPISCLRSQCEQYVTIQHISELFDYHIACGEAASEIAVSGRTWLSSFLKNGTLARGNSSYNCVSCNSRGVDPDQTPNSSMSTNMSLTTLTQARQEGEMDHCGCGNTYIIPPSYLQGVRLQKQSQRKIFY</sequence>
<comment type="caution">
    <text evidence="1">The sequence shown here is derived from an EMBL/GenBank/DDBJ whole genome shotgun (WGS) entry which is preliminary data.</text>
</comment>
<dbReference type="EMBL" id="JAGFNK010000099">
    <property type="protein sequence ID" value="KAI9508195.1"/>
    <property type="molecule type" value="Genomic_DNA"/>
</dbReference>
<name>A0ACC0U9H5_9AGAM</name>
<evidence type="ECO:0000313" key="1">
    <source>
        <dbReference type="EMBL" id="KAI9508195.1"/>
    </source>
</evidence>